<keyword evidence="6 10" id="KW-0378">Hydrolase</keyword>
<sequence>MKSARRSGTAGAVLLTVLLGAPPAWAQGPVASLPGDQTSCLGPPQGTEPGTPWAQQQLAPERAWPLTKGRGITVAVVDTGVDGHIPQLAGRVQPGLDITTNFRSRADDDCYGHGTFLAGIIAASSAPGTGFAGVAPEVSILPIRCATGTAREGVGALTPAAMALGIREAVDSGAQVINMSASTTTADAALAAAVQYAAEHDVVVVASAANSAQQGDPVTFPASYPSVIAVGAVDQAGVRADFSQTGPFLSLVAPGVNVTSVGPGGPGHWLGSGTSYSAPFVAGVAALVRAYRPGLSAAQVKHRLTATAHHPAAVLPDPGLGWGMVNPLAAVTTVLPEETASGQGAVVAPPPARLPDVKAPDEQGPVLAIMAVFLVAVLIFAVVTISRLTAAARRRSWRPARVAEIVPPITHDK</sequence>
<dbReference type="InterPro" id="IPR023828">
    <property type="entry name" value="Peptidase_S8_Ser-AS"/>
</dbReference>
<feature type="region of interest" description="Disordered" evidence="12">
    <location>
        <begin position="29"/>
        <end position="53"/>
    </location>
</feature>
<evidence type="ECO:0000313" key="16">
    <source>
        <dbReference type="EMBL" id="SEF27726.1"/>
    </source>
</evidence>
<comment type="similarity">
    <text evidence="2 10 11">Belongs to the peptidase S8 family.</text>
</comment>
<dbReference type="Pfam" id="PF00082">
    <property type="entry name" value="Peptidase_S8"/>
    <property type="match status" value="1"/>
</dbReference>
<reference evidence="17" key="1">
    <citation type="submission" date="2016-10" db="EMBL/GenBank/DDBJ databases">
        <authorList>
            <person name="Varghese N."/>
            <person name="Submissions S."/>
        </authorList>
    </citation>
    <scope>NUCLEOTIDE SEQUENCE [LARGE SCALE GENOMIC DNA]</scope>
    <source>
        <strain evidence="17">DSM 44654</strain>
    </source>
</reference>
<evidence type="ECO:0000256" key="3">
    <source>
        <dbReference type="ARBA" id="ARBA00022475"/>
    </source>
</evidence>
<feature type="domain" description="Peptidase S8/S53" evidence="15">
    <location>
        <begin position="69"/>
        <end position="323"/>
    </location>
</feature>
<comment type="subcellular location">
    <subcellularLocation>
        <location evidence="1">Cell membrane</location>
        <topology evidence="1">Single-pass membrane protein</topology>
    </subcellularLocation>
</comment>
<dbReference type="PRINTS" id="PR00723">
    <property type="entry name" value="SUBTILISIN"/>
</dbReference>
<evidence type="ECO:0000256" key="5">
    <source>
        <dbReference type="ARBA" id="ARBA00022692"/>
    </source>
</evidence>
<keyword evidence="5 13" id="KW-0812">Transmembrane</keyword>
<keyword evidence="7 10" id="KW-0720">Serine protease</keyword>
<dbReference type="Gene3D" id="3.40.50.200">
    <property type="entry name" value="Peptidase S8/S53 domain"/>
    <property type="match status" value="1"/>
</dbReference>
<dbReference type="AlphaFoldDB" id="A0A1H5QNR2"/>
<dbReference type="GO" id="GO:0005886">
    <property type="term" value="C:plasma membrane"/>
    <property type="evidence" value="ECO:0007669"/>
    <property type="project" value="UniProtKB-SubCell"/>
</dbReference>
<dbReference type="InterPro" id="IPR036852">
    <property type="entry name" value="Peptidase_S8/S53_dom_sf"/>
</dbReference>
<evidence type="ECO:0000256" key="11">
    <source>
        <dbReference type="RuleBase" id="RU003355"/>
    </source>
</evidence>
<evidence type="ECO:0000256" key="4">
    <source>
        <dbReference type="ARBA" id="ARBA00022670"/>
    </source>
</evidence>
<protein>
    <submittedName>
        <fullName evidence="16">Type VII secretion-associated serine protease mycosin</fullName>
    </submittedName>
</protein>
<dbReference type="GO" id="GO:0004252">
    <property type="term" value="F:serine-type endopeptidase activity"/>
    <property type="evidence" value="ECO:0007669"/>
    <property type="project" value="UniProtKB-UniRule"/>
</dbReference>
<dbReference type="PANTHER" id="PTHR43806:SF11">
    <property type="entry name" value="CEREVISIN-RELATED"/>
    <property type="match status" value="1"/>
</dbReference>
<feature type="transmembrane region" description="Helical" evidence="13">
    <location>
        <begin position="366"/>
        <end position="388"/>
    </location>
</feature>
<evidence type="ECO:0000256" key="1">
    <source>
        <dbReference type="ARBA" id="ARBA00004162"/>
    </source>
</evidence>
<accession>A0A1H5QNR2</accession>
<keyword evidence="14" id="KW-0732">Signal</keyword>
<dbReference type="EMBL" id="FNUJ01000003">
    <property type="protein sequence ID" value="SEF27726.1"/>
    <property type="molecule type" value="Genomic_DNA"/>
</dbReference>
<dbReference type="Proteomes" id="UP000198878">
    <property type="component" value="Unassembled WGS sequence"/>
</dbReference>
<evidence type="ECO:0000256" key="7">
    <source>
        <dbReference type="ARBA" id="ARBA00022825"/>
    </source>
</evidence>
<keyword evidence="4 10" id="KW-0645">Protease</keyword>
<dbReference type="InterPro" id="IPR015500">
    <property type="entry name" value="Peptidase_S8_subtilisin-rel"/>
</dbReference>
<feature type="signal peptide" evidence="14">
    <location>
        <begin position="1"/>
        <end position="26"/>
    </location>
</feature>
<name>A0A1H5QNR2_9PSEU</name>
<organism evidence="16 17">
    <name type="scientific">Amycolatopsis pretoriensis</name>
    <dbReference type="NCBI Taxonomy" id="218821"/>
    <lineage>
        <taxon>Bacteria</taxon>
        <taxon>Bacillati</taxon>
        <taxon>Actinomycetota</taxon>
        <taxon>Actinomycetes</taxon>
        <taxon>Pseudonocardiales</taxon>
        <taxon>Pseudonocardiaceae</taxon>
        <taxon>Amycolatopsis</taxon>
    </lineage>
</organism>
<dbReference type="NCBIfam" id="TIGR03921">
    <property type="entry name" value="T7SS_mycosin"/>
    <property type="match status" value="1"/>
</dbReference>
<proteinExistence type="inferred from homology"/>
<dbReference type="STRING" id="218821.SAMN05421837_1031010"/>
<keyword evidence="9 13" id="KW-0472">Membrane</keyword>
<keyword evidence="3" id="KW-1003">Cell membrane</keyword>
<dbReference type="PANTHER" id="PTHR43806">
    <property type="entry name" value="PEPTIDASE S8"/>
    <property type="match status" value="1"/>
</dbReference>
<evidence type="ECO:0000256" key="10">
    <source>
        <dbReference type="PROSITE-ProRule" id="PRU01240"/>
    </source>
</evidence>
<feature type="chain" id="PRO_5011604824" evidence="14">
    <location>
        <begin position="27"/>
        <end position="413"/>
    </location>
</feature>
<evidence type="ECO:0000256" key="2">
    <source>
        <dbReference type="ARBA" id="ARBA00011073"/>
    </source>
</evidence>
<keyword evidence="8 13" id="KW-1133">Transmembrane helix</keyword>
<evidence type="ECO:0000313" key="17">
    <source>
        <dbReference type="Proteomes" id="UP000198878"/>
    </source>
</evidence>
<dbReference type="PROSITE" id="PS51892">
    <property type="entry name" value="SUBTILASE"/>
    <property type="match status" value="1"/>
</dbReference>
<evidence type="ECO:0000256" key="8">
    <source>
        <dbReference type="ARBA" id="ARBA00022989"/>
    </source>
</evidence>
<dbReference type="OrthoDB" id="5240330at2"/>
<dbReference type="InterPro" id="IPR050131">
    <property type="entry name" value="Peptidase_S8_subtilisin-like"/>
</dbReference>
<evidence type="ECO:0000256" key="14">
    <source>
        <dbReference type="SAM" id="SignalP"/>
    </source>
</evidence>
<dbReference type="InterPro" id="IPR000209">
    <property type="entry name" value="Peptidase_S8/S53_dom"/>
</dbReference>
<evidence type="ECO:0000259" key="15">
    <source>
        <dbReference type="Pfam" id="PF00082"/>
    </source>
</evidence>
<dbReference type="GO" id="GO:0006508">
    <property type="term" value="P:proteolysis"/>
    <property type="evidence" value="ECO:0007669"/>
    <property type="project" value="UniProtKB-KW"/>
</dbReference>
<dbReference type="InterPro" id="IPR023834">
    <property type="entry name" value="T7SS_pept_S8A_mycosin"/>
</dbReference>
<evidence type="ECO:0000256" key="13">
    <source>
        <dbReference type="SAM" id="Phobius"/>
    </source>
</evidence>
<keyword evidence="17" id="KW-1185">Reference proteome</keyword>
<feature type="active site" description="Charge relay system" evidence="10">
    <location>
        <position position="275"/>
    </location>
</feature>
<gene>
    <name evidence="16" type="ORF">SAMN05421837_1031010</name>
</gene>
<feature type="active site" description="Charge relay system" evidence="10">
    <location>
        <position position="78"/>
    </location>
</feature>
<dbReference type="SUPFAM" id="SSF52743">
    <property type="entry name" value="Subtilisin-like"/>
    <property type="match status" value="1"/>
</dbReference>
<dbReference type="InterPro" id="IPR023827">
    <property type="entry name" value="Peptidase_S8_Asp-AS"/>
</dbReference>
<evidence type="ECO:0000256" key="12">
    <source>
        <dbReference type="SAM" id="MobiDB-lite"/>
    </source>
</evidence>
<evidence type="ECO:0000256" key="9">
    <source>
        <dbReference type="ARBA" id="ARBA00023136"/>
    </source>
</evidence>
<feature type="active site" description="Charge relay system" evidence="10">
    <location>
        <position position="113"/>
    </location>
</feature>
<evidence type="ECO:0000256" key="6">
    <source>
        <dbReference type="ARBA" id="ARBA00022801"/>
    </source>
</evidence>
<dbReference type="PROSITE" id="PS00138">
    <property type="entry name" value="SUBTILASE_SER"/>
    <property type="match status" value="1"/>
</dbReference>
<dbReference type="PROSITE" id="PS00136">
    <property type="entry name" value="SUBTILASE_ASP"/>
    <property type="match status" value="1"/>
</dbReference>